<dbReference type="GO" id="GO:0034605">
    <property type="term" value="P:cellular response to heat"/>
    <property type="evidence" value="ECO:0007669"/>
    <property type="project" value="TreeGrafter"/>
</dbReference>
<dbReference type="CDD" id="cd19499">
    <property type="entry name" value="RecA-like_ClpB_Hsp104-like"/>
    <property type="match status" value="1"/>
</dbReference>
<dbReference type="InterPro" id="IPR001270">
    <property type="entry name" value="ClpA/B"/>
</dbReference>
<accession>A0A069CUS2</accession>
<evidence type="ECO:0000259" key="6">
    <source>
        <dbReference type="SMART" id="SM00382"/>
    </source>
</evidence>
<dbReference type="Proteomes" id="UP000030643">
    <property type="component" value="Unassembled WGS sequence"/>
</dbReference>
<dbReference type="PANTHER" id="PTHR11638:SF18">
    <property type="entry name" value="HEAT SHOCK PROTEIN 104"/>
    <property type="match status" value="1"/>
</dbReference>
<evidence type="ECO:0000256" key="1">
    <source>
        <dbReference type="ARBA" id="ARBA00022737"/>
    </source>
</evidence>
<dbReference type="SMART" id="SM00382">
    <property type="entry name" value="AAA"/>
    <property type="match status" value="2"/>
</dbReference>
<evidence type="ECO:0000256" key="4">
    <source>
        <dbReference type="ARBA" id="ARBA00023186"/>
    </source>
</evidence>
<evidence type="ECO:0000256" key="5">
    <source>
        <dbReference type="ARBA" id="ARBA00025613"/>
    </source>
</evidence>
<keyword evidence="9" id="KW-1185">Reference proteome</keyword>
<dbReference type="Gene3D" id="3.40.50.300">
    <property type="entry name" value="P-loop containing nucleotide triphosphate hydrolases"/>
    <property type="match status" value="2"/>
</dbReference>
<reference evidence="9" key="1">
    <citation type="journal article" date="2014" name="Genome Announc.">
        <title>Draft genome sequence of Weissella oryzae SG25T, isolated from fermented rice grains.</title>
        <authorList>
            <person name="Tanizawa Y."/>
            <person name="Fujisawa T."/>
            <person name="Mochizuki T."/>
            <person name="Kaminuma E."/>
            <person name="Suzuki Y."/>
            <person name="Nakamura Y."/>
            <person name="Tohno M."/>
        </authorList>
    </citation>
    <scope>NUCLEOTIDE SEQUENCE [LARGE SCALE GENOMIC DNA]</scope>
    <source>
        <strain evidence="9">DSM 25784 / JCM 18191 / LMG 30913 / SG25</strain>
    </source>
</reference>
<feature type="domain" description="Clp ATPase C-terminal" evidence="7">
    <location>
        <begin position="485"/>
        <end position="592"/>
    </location>
</feature>
<dbReference type="eggNOG" id="COG0542">
    <property type="taxonomic scope" value="Bacteria"/>
</dbReference>
<dbReference type="GO" id="GO:0005737">
    <property type="term" value="C:cytoplasm"/>
    <property type="evidence" value="ECO:0007669"/>
    <property type="project" value="TreeGrafter"/>
</dbReference>
<dbReference type="STRING" id="1329250.WOSG25_110330"/>
<sequence length="637" mass="71317">MELTDFTDDLTEEVATDIERYRAFGREQITKRMRAILNQDIQSSIVLTGEPGVGKTAIVENLAVEMLNANEKDSLYGKHILKLDLTRVNDGHADMGDYAYRFGNFIAELKNHRDDFILFIDEMHQIVGTGAKEGSLQDVANMLKPALSRGEIQVIGATTIDEFHATIEKDGALMRRLEEVTVPELTEAETVELLKSIKWQFSRKQDINISDEILVNVTNFANRYISDRYFPDKAIGLLDGATSLAKMNGHSELELADLAEIVHDKFNIPMSILLESVNKRLLTLEDHLKSRVIGQDEAIGTVVNRIWSRSAGLGDMSKPLSFFFAGPTGVGKTETAKALAEAMFGSESAMIRLDMSEYKIAERAVPRFKSVLSRQVKKMPYTVLLLDEAEKADSEVMDLLLQVLDDGRLTDDYGRQVNFKDVIVIMTSNASAELILTRDAKGATYQNDPKRQKAFMEEFKSSLRGFGFKPEFIARIGNIIMFHPLQGADIAQVVDLKLQKLNKQANKQGFQILYRPKDVVKYIPTFDKGYELDSEGNKVPSSPVVDLLIDKGYELSEGVRPLDETINNLIEPVIADAIMLQRISGEPQRNTFIFRAYGEGPKAYVEGKNETTTYGTWEVAVGRTNAEIMEVKSNGDI</sequence>
<dbReference type="SUPFAM" id="SSF52540">
    <property type="entry name" value="P-loop containing nucleoside triphosphate hydrolases"/>
    <property type="match status" value="2"/>
</dbReference>
<evidence type="ECO:0000256" key="2">
    <source>
        <dbReference type="ARBA" id="ARBA00022741"/>
    </source>
</evidence>
<comment type="function">
    <text evidence="5">Part of a stress-induced multi-chaperone system, it is involved in the recovery of the cell from heat-induced damage, in cooperation with DnaK, DnaJ and GrpE. Acts before DnaK, in the processing of protein aggregates. Protein binding stimulates the ATPase activity; ATP hydrolysis unfolds the denatured protein aggregates, which probably helps expose new hydrophobic binding sites on the surface of ClpB-bound aggregates, contributing to the solubilization and refolding of denatured protein aggregates by DnaK.</text>
</comment>
<feature type="domain" description="AAA+ ATPase" evidence="6">
    <location>
        <begin position="41"/>
        <end position="187"/>
    </location>
</feature>
<dbReference type="Pfam" id="PF00004">
    <property type="entry name" value="AAA"/>
    <property type="match status" value="1"/>
</dbReference>
<dbReference type="GO" id="GO:0016887">
    <property type="term" value="F:ATP hydrolysis activity"/>
    <property type="evidence" value="ECO:0007669"/>
    <property type="project" value="InterPro"/>
</dbReference>
<dbReference type="SMART" id="SM01086">
    <property type="entry name" value="ClpB_D2-small"/>
    <property type="match status" value="1"/>
</dbReference>
<dbReference type="InterPro" id="IPR003959">
    <property type="entry name" value="ATPase_AAA_core"/>
</dbReference>
<gene>
    <name evidence="8" type="ORF">WOSG25_110330</name>
</gene>
<dbReference type="Gene3D" id="1.10.8.60">
    <property type="match status" value="1"/>
</dbReference>
<dbReference type="InterPro" id="IPR050130">
    <property type="entry name" value="ClpA_ClpB"/>
</dbReference>
<keyword evidence="1" id="KW-0677">Repeat</keyword>
<dbReference type="InterPro" id="IPR003593">
    <property type="entry name" value="AAA+_ATPase"/>
</dbReference>
<dbReference type="OrthoDB" id="2144783at2"/>
<feature type="domain" description="AAA+ ATPase" evidence="6">
    <location>
        <begin position="318"/>
        <end position="448"/>
    </location>
</feature>
<organism evidence="8 9">
    <name type="scientific">Weissella oryzae (strain DSM 25784 / JCM 18191 / LMG 30913 / SG25)</name>
    <dbReference type="NCBI Taxonomy" id="1329250"/>
    <lineage>
        <taxon>Bacteria</taxon>
        <taxon>Bacillati</taxon>
        <taxon>Bacillota</taxon>
        <taxon>Bacilli</taxon>
        <taxon>Lactobacillales</taxon>
        <taxon>Lactobacillaceae</taxon>
        <taxon>Weissella</taxon>
    </lineage>
</organism>
<dbReference type="PRINTS" id="PR00300">
    <property type="entry name" value="CLPPROTEASEA"/>
</dbReference>
<dbReference type="EMBL" id="DF820494">
    <property type="protein sequence ID" value="GAK31555.1"/>
    <property type="molecule type" value="Genomic_DNA"/>
</dbReference>
<name>A0A069CUS2_WEIOS</name>
<evidence type="ECO:0000259" key="7">
    <source>
        <dbReference type="SMART" id="SM01086"/>
    </source>
</evidence>
<dbReference type="Pfam" id="PF07724">
    <property type="entry name" value="AAA_2"/>
    <property type="match status" value="1"/>
</dbReference>
<dbReference type="AlphaFoldDB" id="A0A069CUS2"/>
<evidence type="ECO:0000256" key="3">
    <source>
        <dbReference type="ARBA" id="ARBA00022840"/>
    </source>
</evidence>
<dbReference type="InterPro" id="IPR019489">
    <property type="entry name" value="Clp_ATPase_C"/>
</dbReference>
<protein>
    <submittedName>
        <fullName evidence="8">ATPase with chaperone activity, ATP-binding subunit</fullName>
    </submittedName>
</protein>
<proteinExistence type="predicted"/>
<dbReference type="RefSeq" id="WP_052348599.1">
    <property type="nucleotide sequence ID" value="NZ_DF820494.1"/>
</dbReference>
<dbReference type="InterPro" id="IPR027417">
    <property type="entry name" value="P-loop_NTPase"/>
</dbReference>
<dbReference type="GO" id="GO:0005524">
    <property type="term" value="F:ATP binding"/>
    <property type="evidence" value="ECO:0007669"/>
    <property type="project" value="UniProtKB-KW"/>
</dbReference>
<dbReference type="CDD" id="cd00009">
    <property type="entry name" value="AAA"/>
    <property type="match status" value="1"/>
</dbReference>
<evidence type="ECO:0000313" key="9">
    <source>
        <dbReference type="Proteomes" id="UP000030643"/>
    </source>
</evidence>
<dbReference type="InterPro" id="IPR041546">
    <property type="entry name" value="ClpA/ClpB_AAA_lid"/>
</dbReference>
<keyword evidence="2" id="KW-0547">Nucleotide-binding</keyword>
<dbReference type="Pfam" id="PF17871">
    <property type="entry name" value="AAA_lid_9"/>
    <property type="match status" value="1"/>
</dbReference>
<keyword evidence="3 8" id="KW-0067">ATP-binding</keyword>
<dbReference type="PANTHER" id="PTHR11638">
    <property type="entry name" value="ATP-DEPENDENT CLP PROTEASE"/>
    <property type="match status" value="1"/>
</dbReference>
<evidence type="ECO:0000313" key="8">
    <source>
        <dbReference type="EMBL" id="GAK31555.1"/>
    </source>
</evidence>
<keyword evidence="4" id="KW-0143">Chaperone</keyword>